<dbReference type="AlphaFoldDB" id="A0A9P1IFB2"/>
<gene>
    <name evidence="7" type="ORF">CAMP_LOCUS6926</name>
</gene>
<keyword evidence="8" id="KW-1185">Reference proteome</keyword>
<dbReference type="GO" id="GO:0016020">
    <property type="term" value="C:membrane"/>
    <property type="evidence" value="ECO:0007669"/>
    <property type="project" value="UniProtKB-SubCell"/>
</dbReference>
<reference evidence="7" key="1">
    <citation type="submission" date="2022-11" db="EMBL/GenBank/DDBJ databases">
        <authorList>
            <person name="Kikuchi T."/>
        </authorList>
    </citation>
    <scope>NUCLEOTIDE SEQUENCE</scope>
    <source>
        <strain evidence="7">PS1010</strain>
    </source>
</reference>
<feature type="transmembrane region" description="Helical" evidence="6">
    <location>
        <begin position="240"/>
        <end position="264"/>
    </location>
</feature>
<protein>
    <recommendedName>
        <fullName evidence="6">Serpentine receptor class gamma</fullName>
    </recommendedName>
</protein>
<comment type="similarity">
    <text evidence="2 6">Belongs to the nematode receptor-like protein srg family.</text>
</comment>
<accession>A0A9P1IFB2</accession>
<comment type="caution">
    <text evidence="7">The sequence shown here is derived from an EMBL/GenBank/DDBJ whole genome shotgun (WGS) entry which is preliminary data.</text>
</comment>
<evidence type="ECO:0000313" key="7">
    <source>
        <dbReference type="EMBL" id="CAI5444289.1"/>
    </source>
</evidence>
<feature type="transmembrane region" description="Helical" evidence="6">
    <location>
        <begin position="205"/>
        <end position="228"/>
    </location>
</feature>
<dbReference type="Pfam" id="PF02118">
    <property type="entry name" value="Srg"/>
    <property type="match status" value="1"/>
</dbReference>
<keyword evidence="5 6" id="KW-0472">Membrane</keyword>
<dbReference type="GO" id="GO:0007606">
    <property type="term" value="P:sensory perception of chemical stimulus"/>
    <property type="evidence" value="ECO:0007669"/>
    <property type="project" value="UniProtKB-UniRule"/>
</dbReference>
<feature type="transmembrane region" description="Helical" evidence="6">
    <location>
        <begin position="158"/>
        <end position="185"/>
    </location>
</feature>
<proteinExistence type="inferred from homology"/>
<dbReference type="PANTHER" id="PTHR31627">
    <property type="entry name" value="SERPENTINE RECEPTOR CLASS GAMMA-RELATED"/>
    <property type="match status" value="1"/>
</dbReference>
<dbReference type="PANTHER" id="PTHR31627:SF43">
    <property type="entry name" value="SERPENTINE RECEPTOR CLASS GAMMA-15"/>
    <property type="match status" value="1"/>
</dbReference>
<keyword evidence="3 6" id="KW-0812">Transmembrane</keyword>
<dbReference type="InterPro" id="IPR000609">
    <property type="entry name" value="7TM_GPCR_serpentine_rcpt_Srg"/>
</dbReference>
<evidence type="ECO:0000256" key="5">
    <source>
        <dbReference type="ARBA" id="ARBA00023136"/>
    </source>
</evidence>
<comment type="subcellular location">
    <subcellularLocation>
        <location evidence="1">Membrane</location>
        <topology evidence="1">Multi-pass membrane protein</topology>
    </subcellularLocation>
</comment>
<dbReference type="EMBL" id="CANHGI010000003">
    <property type="protein sequence ID" value="CAI5444289.1"/>
    <property type="molecule type" value="Genomic_DNA"/>
</dbReference>
<name>A0A9P1IFB2_9PELO</name>
<evidence type="ECO:0000256" key="4">
    <source>
        <dbReference type="ARBA" id="ARBA00022989"/>
    </source>
</evidence>
<sequence length="315" mass="35900">MVAFDYPHPSEDEPLFIECSSSFNNYREVGKYVIQLMYLVPGIWLHSMILLSRFGIKRDEFRNNSFGVIFMVNSIVSLLELLIHTFIYRPLIFIPPLCPIFTPILAYPSFIWKFIMVLQNHLKAAKSMTQIFMSLNRMTCALWPIKYDSIWSSNRVKLVVFLIIVMPVGATFNLIVSRVTIQPIYGGFTNNYIRTIPWASLPFQHLVFIITALFSTIICTSIAVYALLMLPNRVKGAERSLCIAAIIFSIGFICAASAQAAFVFCDSCYGDFLFMVHFWCIDFLDISQPVVTLSLSKELRRKIFGSQVVVLQSGS</sequence>
<feature type="transmembrane region" description="Helical" evidence="6">
    <location>
        <begin position="32"/>
        <end position="54"/>
    </location>
</feature>
<organism evidence="7 8">
    <name type="scientific">Caenorhabditis angaria</name>
    <dbReference type="NCBI Taxonomy" id="860376"/>
    <lineage>
        <taxon>Eukaryota</taxon>
        <taxon>Metazoa</taxon>
        <taxon>Ecdysozoa</taxon>
        <taxon>Nematoda</taxon>
        <taxon>Chromadorea</taxon>
        <taxon>Rhabditida</taxon>
        <taxon>Rhabditina</taxon>
        <taxon>Rhabditomorpha</taxon>
        <taxon>Rhabditoidea</taxon>
        <taxon>Rhabditidae</taxon>
        <taxon>Peloderinae</taxon>
        <taxon>Caenorhabditis</taxon>
    </lineage>
</organism>
<dbReference type="Proteomes" id="UP001152747">
    <property type="component" value="Unassembled WGS sequence"/>
</dbReference>
<feature type="transmembrane region" description="Helical" evidence="6">
    <location>
        <begin position="276"/>
        <end position="295"/>
    </location>
</feature>
<keyword evidence="4 6" id="KW-1133">Transmembrane helix</keyword>
<dbReference type="InterPro" id="IPR051119">
    <property type="entry name" value="Nematode_SR-like"/>
</dbReference>
<dbReference type="PRINTS" id="PR00698">
    <property type="entry name" value="TMPROTEINSRG"/>
</dbReference>
<evidence type="ECO:0000256" key="2">
    <source>
        <dbReference type="ARBA" id="ARBA00005692"/>
    </source>
</evidence>
<evidence type="ECO:0000313" key="8">
    <source>
        <dbReference type="Proteomes" id="UP001152747"/>
    </source>
</evidence>
<feature type="transmembrane region" description="Helical" evidence="6">
    <location>
        <begin position="66"/>
        <end position="88"/>
    </location>
</feature>
<evidence type="ECO:0000256" key="6">
    <source>
        <dbReference type="RuleBase" id="RU280813"/>
    </source>
</evidence>
<dbReference type="Gene3D" id="1.20.1070.10">
    <property type="entry name" value="Rhodopsin 7-helix transmembrane proteins"/>
    <property type="match status" value="1"/>
</dbReference>
<feature type="transmembrane region" description="Helical" evidence="6">
    <location>
        <begin position="100"/>
        <end position="118"/>
    </location>
</feature>
<dbReference type="GO" id="GO:0004888">
    <property type="term" value="F:transmembrane signaling receptor activity"/>
    <property type="evidence" value="ECO:0007669"/>
    <property type="project" value="InterPro"/>
</dbReference>
<evidence type="ECO:0000256" key="3">
    <source>
        <dbReference type="ARBA" id="ARBA00022692"/>
    </source>
</evidence>
<evidence type="ECO:0000256" key="1">
    <source>
        <dbReference type="ARBA" id="ARBA00004141"/>
    </source>
</evidence>